<evidence type="ECO:0000256" key="4">
    <source>
        <dbReference type="ARBA" id="ARBA00005893"/>
    </source>
</evidence>
<dbReference type="PANTHER" id="PTHR21485">
    <property type="entry name" value="HAD SUPERFAMILY MEMBERS CMAS AND KDSC"/>
    <property type="match status" value="1"/>
</dbReference>
<dbReference type="CDD" id="cd02513">
    <property type="entry name" value="CMP-NeuAc_Synthase"/>
    <property type="match status" value="1"/>
</dbReference>
<evidence type="ECO:0000256" key="9">
    <source>
        <dbReference type="ARBA" id="ARBA00022801"/>
    </source>
</evidence>
<comment type="caution">
    <text evidence="12">The sequence shown here is derived from an EMBL/GenBank/DDBJ whole genome shotgun (WGS) entry which is preliminary data.</text>
</comment>
<comment type="similarity">
    <text evidence="5">Belongs to the CMP-NeuNAc synthase family.</text>
</comment>
<keyword evidence="9" id="KW-0378">Hydrolase</keyword>
<keyword evidence="8" id="KW-0479">Metal-binding</keyword>
<comment type="catalytic activity">
    <reaction evidence="1">
        <text>an N-acylneuraminate + CTP = a CMP-N-acyl-beta-neuraminate + diphosphate</text>
        <dbReference type="Rhea" id="RHEA:11344"/>
        <dbReference type="ChEBI" id="CHEBI:33019"/>
        <dbReference type="ChEBI" id="CHEBI:37563"/>
        <dbReference type="ChEBI" id="CHEBI:60073"/>
        <dbReference type="ChEBI" id="CHEBI:68671"/>
        <dbReference type="EC" id="2.7.7.43"/>
    </reaction>
</comment>
<dbReference type="InterPro" id="IPR023214">
    <property type="entry name" value="HAD_sf"/>
</dbReference>
<evidence type="ECO:0000256" key="11">
    <source>
        <dbReference type="SAM" id="MobiDB-lite"/>
    </source>
</evidence>
<evidence type="ECO:0000256" key="7">
    <source>
        <dbReference type="ARBA" id="ARBA00012491"/>
    </source>
</evidence>
<evidence type="ECO:0000256" key="5">
    <source>
        <dbReference type="ARBA" id="ARBA00010726"/>
    </source>
</evidence>
<dbReference type="InterPro" id="IPR050793">
    <property type="entry name" value="CMP-NeuNAc_synthase"/>
</dbReference>
<evidence type="ECO:0000313" key="13">
    <source>
        <dbReference type="Proteomes" id="UP001236795"/>
    </source>
</evidence>
<comment type="cofactor">
    <cofactor evidence="2">
        <name>Mg(2+)</name>
        <dbReference type="ChEBI" id="CHEBI:18420"/>
    </cofactor>
</comment>
<dbReference type="InterPro" id="IPR003329">
    <property type="entry name" value="Cytidylyl_trans"/>
</dbReference>
<dbReference type="InterPro" id="IPR010023">
    <property type="entry name" value="KdsC_fam"/>
</dbReference>
<keyword evidence="13" id="KW-1185">Reference proteome</keyword>
<dbReference type="SUPFAM" id="SSF56784">
    <property type="entry name" value="HAD-like"/>
    <property type="match status" value="1"/>
</dbReference>
<organism evidence="12 13">
    <name type="scientific">Streptomyces thermodiastaticus</name>
    <dbReference type="NCBI Taxonomy" id="44061"/>
    <lineage>
        <taxon>Bacteria</taxon>
        <taxon>Bacillati</taxon>
        <taxon>Actinomycetota</taxon>
        <taxon>Actinomycetes</taxon>
        <taxon>Kitasatosporales</taxon>
        <taxon>Streptomycetaceae</taxon>
        <taxon>Streptomyces</taxon>
    </lineage>
</organism>
<dbReference type="PANTHER" id="PTHR21485:SF3">
    <property type="entry name" value="N-ACYLNEURAMINATE CYTIDYLYLTRANSFERASE"/>
    <property type="match status" value="1"/>
</dbReference>
<dbReference type="Pfam" id="PF02348">
    <property type="entry name" value="CTP_transf_3"/>
    <property type="match status" value="1"/>
</dbReference>
<feature type="compositionally biased region" description="Basic and acidic residues" evidence="11">
    <location>
        <begin position="349"/>
        <end position="363"/>
    </location>
</feature>
<reference evidence="12 13" key="1">
    <citation type="submission" date="2023-07" db="EMBL/GenBank/DDBJ databases">
        <title>Genomic Encyclopedia of Type Strains, Phase IV (KMG-IV): sequencing the most valuable type-strain genomes for metagenomic binning, comparative biology and taxonomic classification.</title>
        <authorList>
            <person name="Goeker M."/>
        </authorList>
    </citation>
    <scope>NUCLEOTIDE SEQUENCE [LARGE SCALE GENOMIC DNA]</scope>
    <source>
        <strain evidence="12 13">DSM 40573</strain>
    </source>
</reference>
<dbReference type="SUPFAM" id="SSF53448">
    <property type="entry name" value="Nucleotide-diphospho-sugar transferases"/>
    <property type="match status" value="2"/>
</dbReference>
<gene>
    <name evidence="12" type="ORF">QO019_004108</name>
</gene>
<keyword evidence="10" id="KW-0460">Magnesium</keyword>
<comment type="similarity">
    <text evidence="4">Belongs to the KdsC family.</text>
</comment>
<sequence length="589" mass="58461">MSHSPAERRVLAVIPARGGSKGVPAKNLAPVGGVPLVARAVRECRAARHVTDVVVSTDDAAIAETARQAGAEVVLRPADLAGDTATSEAAVLHALDAHEALHGARVDVVLLVQCTSPFLTREDVDGVAAAVAHGDADTAVTVAPFHGFVWRETTATTAAVSATELAETAAELAETAAGLAGTATGLAGTGVGAAGTAAGTAGTAVGIAGQAARTAGAGAGTGTRTAGGGAETAGTAARTAERAAGTAGTAVGIAGQAARTAGAGAGTGTGTAGGGAETAGTAAWTAERAAGAGAGTGTGTAGGGAGTAGTAARTAERAAGTAETGARTTGGEVPAAGRSARTARGGHGVNHDKAVRPRRQDRPQDFLETGAAYAMDAAGLREHRHRFFGRTELVRTDPARVLEVDDPHDLARARALAPLLDAGRTGLPTAADIDAVVLDFDGTQTDDRVLIDADGREFVSVHRGDGLGVAALRRSGLKLLILSTEQNPVVAARAHKLKIPVLHGVDRKDLALKQWCEEQGIAPERVLYAGNDVNDLPCFALVGWPVAVASAHDAVRGAARAVTTLPGGDGAVREIAGWILGPSLDSLPQ</sequence>
<evidence type="ECO:0000256" key="10">
    <source>
        <dbReference type="ARBA" id="ARBA00022842"/>
    </source>
</evidence>
<dbReference type="InterPro" id="IPR029044">
    <property type="entry name" value="Nucleotide-diphossugar_trans"/>
</dbReference>
<dbReference type="Gene3D" id="3.40.50.1000">
    <property type="entry name" value="HAD superfamily/HAD-like"/>
    <property type="match status" value="1"/>
</dbReference>
<evidence type="ECO:0000256" key="6">
    <source>
        <dbReference type="ARBA" id="ARBA00011881"/>
    </source>
</evidence>
<protein>
    <recommendedName>
        <fullName evidence="7">N-acylneuraminate cytidylyltransferase</fullName>
        <ecNumber evidence="7">2.7.7.43</ecNumber>
    </recommendedName>
</protein>
<dbReference type="SFLD" id="SFLDG01136">
    <property type="entry name" value="C1.6:_Phosphoserine_Phosphatas"/>
    <property type="match status" value="1"/>
</dbReference>
<dbReference type="SFLD" id="SFLDG01138">
    <property type="entry name" value="C1.6.2:_Deoxy-d-mannose-octulo"/>
    <property type="match status" value="1"/>
</dbReference>
<feature type="compositionally biased region" description="Low complexity" evidence="11">
    <location>
        <begin position="308"/>
        <end position="343"/>
    </location>
</feature>
<comment type="pathway">
    <text evidence="3">Amino-sugar metabolism; N-acetylneuraminate metabolism.</text>
</comment>
<accession>A0ABU0KLC3</accession>
<dbReference type="EC" id="2.7.7.43" evidence="7"/>
<feature type="compositionally biased region" description="Gly residues" evidence="11">
    <location>
        <begin position="292"/>
        <end position="307"/>
    </location>
</feature>
<evidence type="ECO:0000313" key="12">
    <source>
        <dbReference type="EMBL" id="MDQ0489236.1"/>
    </source>
</evidence>
<dbReference type="Pfam" id="PF08282">
    <property type="entry name" value="Hydrolase_3"/>
    <property type="match status" value="1"/>
</dbReference>
<name>A0ABU0KLC3_9ACTN</name>
<evidence type="ECO:0000256" key="1">
    <source>
        <dbReference type="ARBA" id="ARBA00001862"/>
    </source>
</evidence>
<proteinExistence type="inferred from homology"/>
<dbReference type="CDD" id="cd01630">
    <property type="entry name" value="HAD_KDO-like"/>
    <property type="match status" value="1"/>
</dbReference>
<evidence type="ECO:0000256" key="8">
    <source>
        <dbReference type="ARBA" id="ARBA00022723"/>
    </source>
</evidence>
<dbReference type="EMBL" id="JAUSWC010000014">
    <property type="protein sequence ID" value="MDQ0489236.1"/>
    <property type="molecule type" value="Genomic_DNA"/>
</dbReference>
<dbReference type="Gene3D" id="3.90.550.10">
    <property type="entry name" value="Spore Coat Polysaccharide Biosynthesis Protein SpsA, Chain A"/>
    <property type="match status" value="2"/>
</dbReference>
<evidence type="ECO:0000256" key="2">
    <source>
        <dbReference type="ARBA" id="ARBA00001946"/>
    </source>
</evidence>
<dbReference type="SFLD" id="SFLDS00003">
    <property type="entry name" value="Haloacid_Dehalogenase"/>
    <property type="match status" value="1"/>
</dbReference>
<dbReference type="InterPro" id="IPR036412">
    <property type="entry name" value="HAD-like_sf"/>
</dbReference>
<comment type="subunit">
    <text evidence="6">Homotetramer.</text>
</comment>
<dbReference type="Proteomes" id="UP001236795">
    <property type="component" value="Unassembled WGS sequence"/>
</dbReference>
<evidence type="ECO:0000256" key="3">
    <source>
        <dbReference type="ARBA" id="ARBA00005141"/>
    </source>
</evidence>
<feature type="region of interest" description="Disordered" evidence="11">
    <location>
        <begin position="292"/>
        <end position="363"/>
    </location>
</feature>